<reference evidence="2 3" key="1">
    <citation type="submission" date="2019-03" db="EMBL/GenBank/DDBJ databases">
        <title>Genomic Encyclopedia of Type Strains, Phase IV (KMG-IV): sequencing the most valuable type-strain genomes for metagenomic binning, comparative biology and taxonomic classification.</title>
        <authorList>
            <person name="Goeker M."/>
        </authorList>
    </citation>
    <scope>NUCLEOTIDE SEQUENCE [LARGE SCALE GENOMIC DNA]</scope>
    <source>
        <strain evidence="2 3">DSM 2781</strain>
    </source>
</reference>
<feature type="domain" description="Surface lipoprotein assembly modifier C-terminal" evidence="1">
    <location>
        <begin position="324"/>
        <end position="459"/>
    </location>
</feature>
<proteinExistence type="predicted"/>
<dbReference type="Gene3D" id="1.25.40.10">
    <property type="entry name" value="Tetratricopeptide repeat domain"/>
    <property type="match status" value="1"/>
</dbReference>
<keyword evidence="3" id="KW-1185">Reference proteome</keyword>
<evidence type="ECO:0000259" key="1">
    <source>
        <dbReference type="Pfam" id="PF04575"/>
    </source>
</evidence>
<name>A0A4R2NLL2_RHOAD</name>
<protein>
    <submittedName>
        <fullName evidence="2">Uncharacterized protein DUF560</fullName>
    </submittedName>
</protein>
<organism evidence="2 3">
    <name type="scientific">Rhodovulum adriaticum</name>
    <name type="common">Rhodopseudomonas adriatica</name>
    <dbReference type="NCBI Taxonomy" id="35804"/>
    <lineage>
        <taxon>Bacteria</taxon>
        <taxon>Pseudomonadati</taxon>
        <taxon>Pseudomonadota</taxon>
        <taxon>Alphaproteobacteria</taxon>
        <taxon>Rhodobacterales</taxon>
        <taxon>Paracoccaceae</taxon>
        <taxon>Rhodovulum</taxon>
    </lineage>
</organism>
<dbReference type="SUPFAM" id="SSF48452">
    <property type="entry name" value="TPR-like"/>
    <property type="match status" value="1"/>
</dbReference>
<sequence>MRRAGAMRHLAGAGALATGLMAGIAGWAGEKVTLTPAEMHAATAHALTVGDHQMALRLAEALLVRDPQDGQALAARARALRNLGRPDEARAAARTAWAQADTDAERYAAALLTAQALSSMGRHTSAQFWLRRAGQNAPTPAARARAARDFRYVRSRNPWSAHLGFGVTPSSNVNGGSSADRINIGGLPFVLSPSARALSGTEITGEAELRYRLRPSETLQLHVEGHMEARAYRLSDGARARAPGLQNGDLAWQAAEVAVGGYWAASPGAGPFGAELTFGKSYYGGDPLADYARLDLSKRFALAPGTILRLSGALEEQWRHDATINDATVTGGTAEIIRRRENGDMVNLSLELSDTTSDSATIAHEAAAFGVDYQLAKPVLGARLSLSAAYEHRDYDRGLFGAAPRTDDRISLGASVFLPEVSYYGFAPEVGLQAQRVNSNQPLYRSEELGLTLGFRSTF</sequence>
<dbReference type="Pfam" id="PF04575">
    <property type="entry name" value="SlipAM"/>
    <property type="match status" value="1"/>
</dbReference>
<dbReference type="AlphaFoldDB" id="A0A4R2NLL2"/>
<dbReference type="InterPro" id="IPR007655">
    <property type="entry name" value="Slam_C"/>
</dbReference>
<evidence type="ECO:0000313" key="3">
    <source>
        <dbReference type="Proteomes" id="UP000295733"/>
    </source>
</evidence>
<gene>
    <name evidence="2" type="ORF">EV656_10633</name>
</gene>
<dbReference type="EMBL" id="SLXL01000006">
    <property type="protein sequence ID" value="TCP22447.1"/>
    <property type="molecule type" value="Genomic_DNA"/>
</dbReference>
<dbReference type="InterPro" id="IPR011990">
    <property type="entry name" value="TPR-like_helical_dom_sf"/>
</dbReference>
<evidence type="ECO:0000313" key="2">
    <source>
        <dbReference type="EMBL" id="TCP22447.1"/>
    </source>
</evidence>
<comment type="caution">
    <text evidence="2">The sequence shown here is derived from an EMBL/GenBank/DDBJ whole genome shotgun (WGS) entry which is preliminary data.</text>
</comment>
<accession>A0A4R2NLL2</accession>
<dbReference type="Proteomes" id="UP000295733">
    <property type="component" value="Unassembled WGS sequence"/>
</dbReference>